<evidence type="ECO:0000313" key="2">
    <source>
        <dbReference type="Proteomes" id="UP001152799"/>
    </source>
</evidence>
<protein>
    <recommendedName>
        <fullName evidence="3">DUF4806 domain-containing protein</fullName>
    </recommendedName>
</protein>
<dbReference type="PANTHER" id="PTHR34153">
    <property type="entry name" value="SI:CH211-262H13.3-RELATED-RELATED"/>
    <property type="match status" value="1"/>
</dbReference>
<dbReference type="PANTHER" id="PTHR34153:SF2">
    <property type="entry name" value="SI:CH211-262H13.3-RELATED"/>
    <property type="match status" value="1"/>
</dbReference>
<proteinExistence type="predicted"/>
<dbReference type="AlphaFoldDB" id="A0A9N9QC80"/>
<name>A0A9N9QC80_9CUCU</name>
<keyword evidence="2" id="KW-1185">Reference proteome</keyword>
<accession>A0A9N9QC80</accession>
<dbReference type="Proteomes" id="UP001152799">
    <property type="component" value="Chromosome 2"/>
</dbReference>
<sequence>MVEILEIKYEVQETKKILERVETLLANKAIANIPNENVNKYMEKIPCKTKTDVDRLDSEIRVNDNFKYLVKILYLLGGSSPRKSVYLMMGKILDKPLALEYSGQGKKKKIPFCKLKLFEAIIAAVRKRHSSASEDTIKKSVALFLASAKSRLPKNENQREIEEDESELE</sequence>
<organism evidence="1 2">
    <name type="scientific">Ceutorhynchus assimilis</name>
    <name type="common">cabbage seed weevil</name>
    <dbReference type="NCBI Taxonomy" id="467358"/>
    <lineage>
        <taxon>Eukaryota</taxon>
        <taxon>Metazoa</taxon>
        <taxon>Ecdysozoa</taxon>
        <taxon>Arthropoda</taxon>
        <taxon>Hexapoda</taxon>
        <taxon>Insecta</taxon>
        <taxon>Pterygota</taxon>
        <taxon>Neoptera</taxon>
        <taxon>Endopterygota</taxon>
        <taxon>Coleoptera</taxon>
        <taxon>Polyphaga</taxon>
        <taxon>Cucujiformia</taxon>
        <taxon>Curculionidae</taxon>
        <taxon>Ceutorhynchinae</taxon>
        <taxon>Ceutorhynchus</taxon>
    </lineage>
</organism>
<evidence type="ECO:0000313" key="1">
    <source>
        <dbReference type="EMBL" id="CAG9764342.1"/>
    </source>
</evidence>
<reference evidence="1" key="1">
    <citation type="submission" date="2022-01" db="EMBL/GenBank/DDBJ databases">
        <authorList>
            <person name="King R."/>
        </authorList>
    </citation>
    <scope>NUCLEOTIDE SEQUENCE</scope>
</reference>
<dbReference type="EMBL" id="OU892278">
    <property type="protein sequence ID" value="CAG9764342.1"/>
    <property type="molecule type" value="Genomic_DNA"/>
</dbReference>
<gene>
    <name evidence="1" type="ORF">CEUTPL_LOCUS4982</name>
</gene>
<dbReference type="OrthoDB" id="6609483at2759"/>
<evidence type="ECO:0008006" key="3">
    <source>
        <dbReference type="Google" id="ProtNLM"/>
    </source>
</evidence>